<dbReference type="EMBL" id="LGCL01000015">
    <property type="protein sequence ID" value="KPL79111.1"/>
    <property type="molecule type" value="Genomic_DNA"/>
</dbReference>
<dbReference type="RefSeq" id="WP_075061744.1">
    <property type="nucleotide sequence ID" value="NZ_LGCL01000015.1"/>
</dbReference>
<sequence>MTDSTIHSRPFQDEQDFWHIRELSIQSYAFTGLGFNWDFRRWDGSRFHNPTGELNPNWPKTIQLWITSGDHLAGAANLDGPGWFSLQINPVYRAEIEESMLDWVEEHGPAPDNETGQPTLQTEVFDHDCVRRRLLEARGFKMLDDGGVIRRMYLVAPSIPEAPLAEGYTLAEVNPHDLHDCQRMADLLNAAFNRTKHNALEFQQFGLHAPSYRQDLHLVAVAPDGSYAAHVAAIFDSYNHRAIYEPVCTHPDHRRKNLAQSLMYEAMRRVKALGAIQITVDTGDMIPANKLYDSMGFTEAYKSHVWKKTY</sequence>
<evidence type="ECO:0000256" key="2">
    <source>
        <dbReference type="ARBA" id="ARBA00023315"/>
    </source>
</evidence>
<dbReference type="STRING" id="1134406.ADN00_04420"/>
<evidence type="ECO:0000259" key="3">
    <source>
        <dbReference type="PROSITE" id="PS51186"/>
    </source>
</evidence>
<proteinExistence type="predicted"/>
<keyword evidence="5" id="KW-1185">Reference proteome</keyword>
<dbReference type="InterPro" id="IPR000182">
    <property type="entry name" value="GNAT_dom"/>
</dbReference>
<dbReference type="OrthoDB" id="3771710at2"/>
<dbReference type="Proteomes" id="UP000050417">
    <property type="component" value="Unassembled WGS sequence"/>
</dbReference>
<dbReference type="Gene3D" id="3.40.630.30">
    <property type="match status" value="1"/>
</dbReference>
<dbReference type="PANTHER" id="PTHR43877">
    <property type="entry name" value="AMINOALKYLPHOSPHONATE N-ACETYLTRANSFERASE-RELATED-RELATED"/>
    <property type="match status" value="1"/>
</dbReference>
<organism evidence="4 5">
    <name type="scientific">Ornatilinea apprima</name>
    <dbReference type="NCBI Taxonomy" id="1134406"/>
    <lineage>
        <taxon>Bacteria</taxon>
        <taxon>Bacillati</taxon>
        <taxon>Chloroflexota</taxon>
        <taxon>Anaerolineae</taxon>
        <taxon>Anaerolineales</taxon>
        <taxon>Anaerolineaceae</taxon>
        <taxon>Ornatilinea</taxon>
    </lineage>
</organism>
<comment type="caution">
    <text evidence="4">The sequence shown here is derived from an EMBL/GenBank/DDBJ whole genome shotgun (WGS) entry which is preliminary data.</text>
</comment>
<dbReference type="GO" id="GO:0016747">
    <property type="term" value="F:acyltransferase activity, transferring groups other than amino-acyl groups"/>
    <property type="evidence" value="ECO:0007669"/>
    <property type="project" value="InterPro"/>
</dbReference>
<gene>
    <name evidence="4" type="ORF">ADN00_04420</name>
</gene>
<evidence type="ECO:0000313" key="5">
    <source>
        <dbReference type="Proteomes" id="UP000050417"/>
    </source>
</evidence>
<dbReference type="PROSITE" id="PS51186">
    <property type="entry name" value="GNAT"/>
    <property type="match status" value="1"/>
</dbReference>
<dbReference type="Pfam" id="PF00583">
    <property type="entry name" value="Acetyltransf_1"/>
    <property type="match status" value="1"/>
</dbReference>
<reference evidence="4 5" key="1">
    <citation type="submission" date="2015-07" db="EMBL/GenBank/DDBJ databases">
        <title>Genome sequence of Ornatilinea apprima DSM 23815.</title>
        <authorList>
            <person name="Hemp J."/>
            <person name="Ward L.M."/>
            <person name="Pace L.A."/>
            <person name="Fischer W.W."/>
        </authorList>
    </citation>
    <scope>NUCLEOTIDE SEQUENCE [LARGE SCALE GENOMIC DNA]</scope>
    <source>
        <strain evidence="4 5">P3M-1</strain>
    </source>
</reference>
<dbReference type="CDD" id="cd04301">
    <property type="entry name" value="NAT_SF"/>
    <property type="match status" value="1"/>
</dbReference>
<dbReference type="SUPFAM" id="SSF55729">
    <property type="entry name" value="Acyl-CoA N-acyltransferases (Nat)"/>
    <property type="match status" value="1"/>
</dbReference>
<accession>A0A0P6XH41</accession>
<name>A0A0P6XH41_9CHLR</name>
<keyword evidence="1" id="KW-0808">Transferase</keyword>
<dbReference type="InterPro" id="IPR050832">
    <property type="entry name" value="Bact_Acetyltransf"/>
</dbReference>
<evidence type="ECO:0000313" key="4">
    <source>
        <dbReference type="EMBL" id="KPL79111.1"/>
    </source>
</evidence>
<keyword evidence="2" id="KW-0012">Acyltransferase</keyword>
<dbReference type="InterPro" id="IPR016181">
    <property type="entry name" value="Acyl_CoA_acyltransferase"/>
</dbReference>
<protein>
    <recommendedName>
        <fullName evidence="3">N-acetyltransferase domain-containing protein</fullName>
    </recommendedName>
</protein>
<feature type="domain" description="N-acetyltransferase" evidence="3">
    <location>
        <begin position="168"/>
        <end position="310"/>
    </location>
</feature>
<dbReference type="AlphaFoldDB" id="A0A0P6XH41"/>
<evidence type="ECO:0000256" key="1">
    <source>
        <dbReference type="ARBA" id="ARBA00022679"/>
    </source>
</evidence>